<dbReference type="Pfam" id="PF25825">
    <property type="entry name" value="SAPC2_N"/>
    <property type="match status" value="1"/>
</dbReference>
<feature type="region of interest" description="Disordered" evidence="1">
    <location>
        <begin position="124"/>
        <end position="232"/>
    </location>
</feature>
<gene>
    <name evidence="3" type="primary">ENTPD2</name>
</gene>
<organism evidence="3 4">
    <name type="scientific">Anser brachyrhynchus</name>
    <name type="common">Pink-footed goose</name>
    <dbReference type="NCBI Taxonomy" id="132585"/>
    <lineage>
        <taxon>Eukaryota</taxon>
        <taxon>Metazoa</taxon>
        <taxon>Chordata</taxon>
        <taxon>Craniata</taxon>
        <taxon>Vertebrata</taxon>
        <taxon>Euteleostomi</taxon>
        <taxon>Archelosauria</taxon>
        <taxon>Archosauria</taxon>
        <taxon>Dinosauria</taxon>
        <taxon>Saurischia</taxon>
        <taxon>Theropoda</taxon>
        <taxon>Coelurosauria</taxon>
        <taxon>Aves</taxon>
        <taxon>Neognathae</taxon>
        <taxon>Galloanserae</taxon>
        <taxon>Anseriformes</taxon>
        <taxon>Anatidae</taxon>
        <taxon>Anserinae</taxon>
        <taxon>Anser</taxon>
    </lineage>
</organism>
<protein>
    <submittedName>
        <fullName evidence="3">Ectonucleoside triphosphate diphosphohydrolase 2</fullName>
    </submittedName>
</protein>
<feature type="compositionally biased region" description="Gly residues" evidence="1">
    <location>
        <begin position="128"/>
        <end position="141"/>
    </location>
</feature>
<dbReference type="GeneTree" id="ENSGT01150000286965"/>
<feature type="region of interest" description="Disordered" evidence="1">
    <location>
        <begin position="404"/>
        <end position="434"/>
    </location>
</feature>
<evidence type="ECO:0000313" key="3">
    <source>
        <dbReference type="Ensembl" id="ENSABRP00000021626.1"/>
    </source>
</evidence>
<dbReference type="InterPro" id="IPR026828">
    <property type="entry name" value="SAPC2_1/2"/>
</dbReference>
<dbReference type="Proteomes" id="UP000694426">
    <property type="component" value="Unplaced"/>
</dbReference>
<sequence length="434" mass="46566">MGARGRPPPANGSAGPGGGREPSAAGRRGALGAAATAMAPERGARPPPAGTEGLPRAFLQSLRTLFDILDDRRRGYVHLREIESRWQGAEARELPAGVLEGLRRAAPASGYLTFERFVLGLRAALPGADGGPPGKGRAPGRGRGEEKERERERGRGTAVSASRSLEKLPSPHGAEERRGQSAGHREPEPEPSQPRARGIDVKSAGQSQGDGGHGGAGDVRRHQRGRAEHRRHTIANGVDFSMLKHMKELEQEKDFLLQGLEMVERAREWYHQHIHFMQERQRLLGKNKTSTVSLGLVLGIPICLGGSMGCENWAGMFWCTQHWPGSAASACCVCPHCLTEDPRGAGDTGPTLPWQKRGRVAAGKEGMSEPFHAPGVELWGCCLKGIRPGLSPWWISQVKLPNADRPARPHQPGHSAAHLPATGLFLGPAPLGEP</sequence>
<feature type="compositionally biased region" description="Basic residues" evidence="1">
    <location>
        <begin position="221"/>
        <end position="232"/>
    </location>
</feature>
<feature type="compositionally biased region" description="Low complexity" evidence="1">
    <location>
        <begin position="21"/>
        <end position="41"/>
    </location>
</feature>
<proteinExistence type="predicted"/>
<dbReference type="InterPro" id="IPR057953">
    <property type="entry name" value="SAPC2_N"/>
</dbReference>
<feature type="compositionally biased region" description="Basic and acidic residues" evidence="1">
    <location>
        <begin position="173"/>
        <end position="188"/>
    </location>
</feature>
<feature type="compositionally biased region" description="Basic and acidic residues" evidence="1">
    <location>
        <begin position="142"/>
        <end position="155"/>
    </location>
</feature>
<feature type="compositionally biased region" description="Pro residues" evidence="1">
    <location>
        <begin position="1"/>
        <end position="10"/>
    </location>
</feature>
<keyword evidence="4" id="KW-1185">Reference proteome</keyword>
<dbReference type="PANTHER" id="PTHR14907:SF3">
    <property type="entry name" value="SUPPRESSOR APC DOMAIN-CONTAINING PROTEIN 2"/>
    <property type="match status" value="1"/>
</dbReference>
<evidence type="ECO:0000256" key="1">
    <source>
        <dbReference type="SAM" id="MobiDB-lite"/>
    </source>
</evidence>
<feature type="compositionally biased region" description="Gly residues" evidence="1">
    <location>
        <begin position="208"/>
        <end position="217"/>
    </location>
</feature>
<dbReference type="Ensembl" id="ENSABRT00000030412.1">
    <property type="protein sequence ID" value="ENSABRP00000021626.1"/>
    <property type="gene ID" value="ENSABRG00000018341.1"/>
</dbReference>
<accession>A0A8B9CNG0</accession>
<evidence type="ECO:0000259" key="2">
    <source>
        <dbReference type="Pfam" id="PF25825"/>
    </source>
</evidence>
<evidence type="ECO:0000313" key="4">
    <source>
        <dbReference type="Proteomes" id="UP000694426"/>
    </source>
</evidence>
<dbReference type="Pfam" id="PF11414">
    <property type="entry name" value="Suppressor_APC"/>
    <property type="match status" value="1"/>
</dbReference>
<dbReference type="AlphaFoldDB" id="A0A8B9CNG0"/>
<dbReference type="PANTHER" id="PTHR14907">
    <property type="entry name" value="FI14130P"/>
    <property type="match status" value="1"/>
</dbReference>
<name>A0A8B9CNG0_9AVES</name>
<feature type="region of interest" description="Disordered" evidence="1">
    <location>
        <begin position="1"/>
        <end position="54"/>
    </location>
</feature>
<feature type="domain" description="Suppressor APC" evidence="2">
    <location>
        <begin position="53"/>
        <end position="125"/>
    </location>
</feature>
<reference evidence="3" key="2">
    <citation type="submission" date="2025-09" db="UniProtKB">
        <authorList>
            <consortium name="Ensembl"/>
        </authorList>
    </citation>
    <scope>IDENTIFICATION</scope>
</reference>
<reference evidence="3" key="1">
    <citation type="submission" date="2025-08" db="UniProtKB">
        <authorList>
            <consortium name="Ensembl"/>
        </authorList>
    </citation>
    <scope>IDENTIFICATION</scope>
</reference>